<dbReference type="AlphaFoldDB" id="A0A4U0VCC0"/>
<keyword evidence="2 6" id="KW-0812">Transmembrane</keyword>
<keyword evidence="4 6" id="KW-0472">Membrane</keyword>
<feature type="transmembrane region" description="Helical" evidence="6">
    <location>
        <begin position="233"/>
        <end position="254"/>
    </location>
</feature>
<dbReference type="Proteomes" id="UP001175353">
    <property type="component" value="Unassembled WGS sequence"/>
</dbReference>
<evidence type="ECO:0000256" key="5">
    <source>
        <dbReference type="SAM" id="MobiDB-lite"/>
    </source>
</evidence>
<reference evidence="8 9" key="1">
    <citation type="submission" date="2017-03" db="EMBL/GenBank/DDBJ databases">
        <title>Genomes of endolithic fungi from Antarctica.</title>
        <authorList>
            <person name="Coleine C."/>
            <person name="Masonjones S."/>
            <person name="Stajich J.E."/>
        </authorList>
    </citation>
    <scope>NUCLEOTIDE SEQUENCE [LARGE SCALE GENOMIC DNA]</scope>
    <source>
        <strain evidence="8 9">CCFEE 5311</strain>
    </source>
</reference>
<keyword evidence="3 6" id="KW-1133">Transmembrane helix</keyword>
<gene>
    <name evidence="8" type="ORF">B0A54_03441</name>
    <name evidence="7" type="ORF">LTR91_001970</name>
</gene>
<feature type="transmembrane region" description="Helical" evidence="6">
    <location>
        <begin position="12"/>
        <end position="30"/>
    </location>
</feature>
<feature type="transmembrane region" description="Helical" evidence="6">
    <location>
        <begin position="70"/>
        <end position="90"/>
    </location>
</feature>
<proteinExistence type="predicted"/>
<dbReference type="PANTHER" id="PTHR31465:SF13">
    <property type="entry name" value="RTA1 DOMAIN PROTEIN-RELATED"/>
    <property type="match status" value="1"/>
</dbReference>
<feature type="region of interest" description="Disordered" evidence="5">
    <location>
        <begin position="322"/>
        <end position="361"/>
    </location>
</feature>
<reference evidence="7" key="2">
    <citation type="submission" date="2023-06" db="EMBL/GenBank/DDBJ databases">
        <title>Black Yeasts Isolated from many extreme environments.</title>
        <authorList>
            <person name="Coleine C."/>
            <person name="Stajich J.E."/>
            <person name="Selbmann L."/>
        </authorList>
    </citation>
    <scope>NUCLEOTIDE SEQUENCE</scope>
    <source>
        <strain evidence="7">CCFEE 5200</strain>
    </source>
</reference>
<evidence type="ECO:0008006" key="11">
    <source>
        <dbReference type="Google" id="ProtNLM"/>
    </source>
</evidence>
<dbReference type="Pfam" id="PF04479">
    <property type="entry name" value="RTA1"/>
    <property type="match status" value="1"/>
</dbReference>
<comment type="caution">
    <text evidence="8">The sequence shown here is derived from an EMBL/GenBank/DDBJ whole genome shotgun (WGS) entry which is preliminary data.</text>
</comment>
<feature type="compositionally biased region" description="Polar residues" evidence="5">
    <location>
        <begin position="325"/>
        <end position="341"/>
    </location>
</feature>
<accession>A0A4U0VCC0</accession>
<dbReference type="OrthoDB" id="3358017at2759"/>
<evidence type="ECO:0000256" key="1">
    <source>
        <dbReference type="ARBA" id="ARBA00004141"/>
    </source>
</evidence>
<dbReference type="PANTHER" id="PTHR31465">
    <property type="entry name" value="PROTEIN RTA1-RELATED"/>
    <property type="match status" value="1"/>
</dbReference>
<name>A0A4U0VCC0_9PEZI</name>
<dbReference type="EMBL" id="NAJP01000010">
    <property type="protein sequence ID" value="TKA45756.1"/>
    <property type="molecule type" value="Genomic_DNA"/>
</dbReference>
<dbReference type="InterPro" id="IPR007568">
    <property type="entry name" value="RTA1"/>
</dbReference>
<sequence length="361" mass="40268">MDSLYLYKPSHVLPAVFAVLVGVSLMLHIYQNFRYRFWRVNFWMFWGGTIFTTGWILRCVSSSYPSNLNIYIAQTVFIYAGPPIFSAAEYNQLGRLMYYLPMHAPFNPGRTVTFFIHLGATVEGLTAAGASLFATAHGANDMQQHVTGDRLISVALALQAAIECIFIAMVGLMHYRCARAGTLPRNVRQLCIMLYGTSTFVLIRCIARAIESFETETTTTCNSICRAVLFHEWFLYVFEAAPMVFYTYWINIVHPGRLLPSDKRRYLDPDGVTERMGPMWADTRSLWMKIADPLDIGGAITGNSNSEAFWMRPSDWEVAPGGSFSEGTATNVRSKSASGTATPEELLSGSRSGAMEVQLSA</sequence>
<evidence type="ECO:0000313" key="10">
    <source>
        <dbReference type="Proteomes" id="UP001175353"/>
    </source>
</evidence>
<keyword evidence="10" id="KW-1185">Reference proteome</keyword>
<evidence type="ECO:0000256" key="4">
    <source>
        <dbReference type="ARBA" id="ARBA00023136"/>
    </source>
</evidence>
<evidence type="ECO:0000313" key="7">
    <source>
        <dbReference type="EMBL" id="KAK1011868.1"/>
    </source>
</evidence>
<evidence type="ECO:0000256" key="6">
    <source>
        <dbReference type="SAM" id="Phobius"/>
    </source>
</evidence>
<dbReference type="GO" id="GO:0016020">
    <property type="term" value="C:membrane"/>
    <property type="evidence" value="ECO:0007669"/>
    <property type="project" value="UniProtKB-SubCell"/>
</dbReference>
<comment type="subcellular location">
    <subcellularLocation>
        <location evidence="1">Membrane</location>
        <topology evidence="1">Multi-pass membrane protein</topology>
    </subcellularLocation>
</comment>
<evidence type="ECO:0000256" key="3">
    <source>
        <dbReference type="ARBA" id="ARBA00022989"/>
    </source>
</evidence>
<organism evidence="8 9">
    <name type="scientific">Friedmanniomyces endolithicus</name>
    <dbReference type="NCBI Taxonomy" id="329885"/>
    <lineage>
        <taxon>Eukaryota</taxon>
        <taxon>Fungi</taxon>
        <taxon>Dikarya</taxon>
        <taxon>Ascomycota</taxon>
        <taxon>Pezizomycotina</taxon>
        <taxon>Dothideomycetes</taxon>
        <taxon>Dothideomycetidae</taxon>
        <taxon>Mycosphaerellales</taxon>
        <taxon>Teratosphaeriaceae</taxon>
        <taxon>Friedmanniomyces</taxon>
    </lineage>
</organism>
<evidence type="ECO:0000313" key="8">
    <source>
        <dbReference type="EMBL" id="TKA45756.1"/>
    </source>
</evidence>
<protein>
    <recommendedName>
        <fullName evidence="11">RTA1 domain protein</fullName>
    </recommendedName>
</protein>
<dbReference type="EMBL" id="JAUJLE010000008">
    <property type="protein sequence ID" value="KAK1011868.1"/>
    <property type="molecule type" value="Genomic_DNA"/>
</dbReference>
<feature type="transmembrane region" description="Helical" evidence="6">
    <location>
        <begin position="42"/>
        <end position="64"/>
    </location>
</feature>
<dbReference type="Proteomes" id="UP000310066">
    <property type="component" value="Unassembled WGS sequence"/>
</dbReference>
<evidence type="ECO:0000313" key="9">
    <source>
        <dbReference type="Proteomes" id="UP000310066"/>
    </source>
</evidence>
<feature type="transmembrane region" description="Helical" evidence="6">
    <location>
        <begin position="154"/>
        <end position="175"/>
    </location>
</feature>
<evidence type="ECO:0000256" key="2">
    <source>
        <dbReference type="ARBA" id="ARBA00022692"/>
    </source>
</evidence>
<feature type="transmembrane region" description="Helical" evidence="6">
    <location>
        <begin position="111"/>
        <end position="134"/>
    </location>
</feature>